<comment type="caution">
    <text evidence="1">The sequence shown here is derived from an EMBL/GenBank/DDBJ whole genome shotgun (WGS) entry which is preliminary data.</text>
</comment>
<evidence type="ECO:0000313" key="2">
    <source>
        <dbReference type="Proteomes" id="UP000036938"/>
    </source>
</evidence>
<dbReference type="GO" id="GO:0019171">
    <property type="term" value="F:(3R)-hydroxyacyl-[acyl-carrier-protein] dehydratase activity"/>
    <property type="evidence" value="ECO:0007669"/>
    <property type="project" value="TreeGrafter"/>
</dbReference>
<dbReference type="STRING" id="1317121.ATO11_13015"/>
<proteinExistence type="predicted"/>
<evidence type="ECO:0000313" key="1">
    <source>
        <dbReference type="EMBL" id="KNG93355.1"/>
    </source>
</evidence>
<protein>
    <submittedName>
        <fullName evidence="1">Acyl dehydratase</fullName>
    </submittedName>
</protein>
<sequence>MQDAQPAERRQTDQMDPDRARALQATLGQQPTLQAGDVVPPFFHQVYFWDARPPSDLGADGHPAIGDAVIPDLGLPQRMWAGGALDFAAPLRLGEPAEKVTMCEAVQEKTGSSGRLAFVTLRHDFRQADRVCVTERQTLVYREDGPIAARVPKPAGREPTRHVRVVPDATLLFRYSALTFNGHRIHYDPEFARGPGGYAGLVVHGPLLAQWLVTLAQESLGPLARFEFRAVSPLILGEAARVCADEEGFWVEAEDGRLCMTASAEPQ</sequence>
<dbReference type="Gene3D" id="3.10.129.10">
    <property type="entry name" value="Hotdog Thioesterase"/>
    <property type="match status" value="2"/>
</dbReference>
<dbReference type="OrthoDB" id="7183822at2"/>
<keyword evidence="2" id="KW-1185">Reference proteome</keyword>
<organism evidence="1 2">
    <name type="scientific">Pseudaestuariivita atlantica</name>
    <dbReference type="NCBI Taxonomy" id="1317121"/>
    <lineage>
        <taxon>Bacteria</taxon>
        <taxon>Pseudomonadati</taxon>
        <taxon>Pseudomonadota</taxon>
        <taxon>Alphaproteobacteria</taxon>
        <taxon>Rhodobacterales</taxon>
        <taxon>Paracoccaceae</taxon>
        <taxon>Pseudaestuariivita</taxon>
    </lineage>
</organism>
<dbReference type="InterPro" id="IPR052741">
    <property type="entry name" value="Mitochondrial_HTD2"/>
</dbReference>
<dbReference type="RefSeq" id="WP_050531322.1">
    <property type="nucleotide sequence ID" value="NZ_AQQZ01000005.1"/>
</dbReference>
<dbReference type="AlphaFoldDB" id="A0A0L1JNK9"/>
<dbReference type="PANTHER" id="PTHR28152:SF1">
    <property type="entry name" value="HYDROXYACYL-THIOESTER DEHYDRATASE TYPE 2, MITOCHONDRIAL"/>
    <property type="match status" value="1"/>
</dbReference>
<dbReference type="PATRIC" id="fig|1317121.7.peg.3315"/>
<dbReference type="InterPro" id="IPR029069">
    <property type="entry name" value="HotDog_dom_sf"/>
</dbReference>
<reference evidence="1 2" key="1">
    <citation type="journal article" date="2015" name="Int. J. Syst. Evol. Microbiol.">
        <title>Aestuariivita atlantica sp. nov., isolated from deep sea sediment of the Atlantic Ocean.</title>
        <authorList>
            <person name="Li G."/>
            <person name="Lai Q."/>
            <person name="Du Y."/>
            <person name="Liu X."/>
            <person name="Sun F."/>
            <person name="Shao Z."/>
        </authorList>
    </citation>
    <scope>NUCLEOTIDE SEQUENCE [LARGE SCALE GENOMIC DNA]</scope>
    <source>
        <strain evidence="1 2">22II-S11-z3</strain>
    </source>
</reference>
<name>A0A0L1JNK9_9RHOB</name>
<dbReference type="PANTHER" id="PTHR28152">
    <property type="entry name" value="HYDROXYACYL-THIOESTER DEHYDRATASE TYPE 2, MITOCHONDRIAL"/>
    <property type="match status" value="1"/>
</dbReference>
<accession>A0A0L1JNK9</accession>
<dbReference type="EMBL" id="AQQZ01000005">
    <property type="protein sequence ID" value="KNG93355.1"/>
    <property type="molecule type" value="Genomic_DNA"/>
</dbReference>
<gene>
    <name evidence="1" type="ORF">ATO11_13015</name>
</gene>
<dbReference type="SUPFAM" id="SSF54637">
    <property type="entry name" value="Thioesterase/thiol ester dehydrase-isomerase"/>
    <property type="match status" value="2"/>
</dbReference>
<dbReference type="Proteomes" id="UP000036938">
    <property type="component" value="Unassembled WGS sequence"/>
</dbReference>